<dbReference type="EMBL" id="KN838744">
    <property type="protein sequence ID" value="KIJ95759.1"/>
    <property type="molecule type" value="Genomic_DNA"/>
</dbReference>
<evidence type="ECO:0000256" key="1">
    <source>
        <dbReference type="SAM" id="MobiDB-lite"/>
    </source>
</evidence>
<dbReference type="AlphaFoldDB" id="A0A0C9WK36"/>
<feature type="compositionally biased region" description="Polar residues" evidence="1">
    <location>
        <begin position="100"/>
        <end position="109"/>
    </location>
</feature>
<evidence type="ECO:0000313" key="2">
    <source>
        <dbReference type="EMBL" id="KIJ95759.1"/>
    </source>
</evidence>
<dbReference type="OrthoDB" id="3362851at2759"/>
<feature type="compositionally biased region" description="Low complexity" evidence="1">
    <location>
        <begin position="111"/>
        <end position="123"/>
    </location>
</feature>
<reference evidence="3" key="2">
    <citation type="submission" date="2015-01" db="EMBL/GenBank/DDBJ databases">
        <title>Evolutionary Origins and Diversification of the Mycorrhizal Mutualists.</title>
        <authorList>
            <consortium name="DOE Joint Genome Institute"/>
            <consortium name="Mycorrhizal Genomics Consortium"/>
            <person name="Kohler A."/>
            <person name="Kuo A."/>
            <person name="Nagy L.G."/>
            <person name="Floudas D."/>
            <person name="Copeland A."/>
            <person name="Barry K.W."/>
            <person name="Cichocki N."/>
            <person name="Veneault-Fourrey C."/>
            <person name="LaButti K."/>
            <person name="Lindquist E.A."/>
            <person name="Lipzen A."/>
            <person name="Lundell T."/>
            <person name="Morin E."/>
            <person name="Murat C."/>
            <person name="Riley R."/>
            <person name="Ohm R."/>
            <person name="Sun H."/>
            <person name="Tunlid A."/>
            <person name="Henrissat B."/>
            <person name="Grigoriev I.V."/>
            <person name="Hibbett D.S."/>
            <person name="Martin F."/>
        </authorList>
    </citation>
    <scope>NUCLEOTIDE SEQUENCE [LARGE SCALE GENOMIC DNA]</scope>
    <source>
        <strain evidence="3">LaAM-08-1</strain>
    </source>
</reference>
<dbReference type="HOGENOM" id="CLU_056402_0_0_1"/>
<accession>A0A0C9WK36</accession>
<keyword evidence="3" id="KW-1185">Reference proteome</keyword>
<sequence length="249" mass="26827">MPYYQMAAHTGAGGTSGLSVEAVQTYNPGTTPGVSGPIAGYPSMMPPPPPPPQGTYPQHIETSTQAPHRYIKTDDLQSGARHQNVYQPASTSMGGPATSPLLSTATHHTLPQHSPLPSSSPPRSHYRRSPEMLRSPSTTSATIKSSALSLSSITSPYNVNPDQSKNYHAQTLILGERLRPEFQAPSGPVVLSLGMFRQQRGRRLRGCMLTPVGRVGFITISKRARRRPLFNSISLRPLSRHGGTAIHPP</sequence>
<gene>
    <name evidence="2" type="ORF">K443DRAFT_316981</name>
</gene>
<proteinExistence type="predicted"/>
<name>A0A0C9WK36_9AGAR</name>
<dbReference type="STRING" id="1095629.A0A0C9WK36"/>
<evidence type="ECO:0000313" key="3">
    <source>
        <dbReference type="Proteomes" id="UP000054477"/>
    </source>
</evidence>
<dbReference type="Proteomes" id="UP000054477">
    <property type="component" value="Unassembled WGS sequence"/>
</dbReference>
<organism evidence="2 3">
    <name type="scientific">Laccaria amethystina LaAM-08-1</name>
    <dbReference type="NCBI Taxonomy" id="1095629"/>
    <lineage>
        <taxon>Eukaryota</taxon>
        <taxon>Fungi</taxon>
        <taxon>Dikarya</taxon>
        <taxon>Basidiomycota</taxon>
        <taxon>Agaricomycotina</taxon>
        <taxon>Agaricomycetes</taxon>
        <taxon>Agaricomycetidae</taxon>
        <taxon>Agaricales</taxon>
        <taxon>Agaricineae</taxon>
        <taxon>Hydnangiaceae</taxon>
        <taxon>Laccaria</taxon>
    </lineage>
</organism>
<protein>
    <submittedName>
        <fullName evidence="2">Uncharacterized protein</fullName>
    </submittedName>
</protein>
<reference evidence="2 3" key="1">
    <citation type="submission" date="2014-04" db="EMBL/GenBank/DDBJ databases">
        <authorList>
            <consortium name="DOE Joint Genome Institute"/>
            <person name="Kuo A."/>
            <person name="Kohler A."/>
            <person name="Nagy L.G."/>
            <person name="Floudas D."/>
            <person name="Copeland A."/>
            <person name="Barry K.W."/>
            <person name="Cichocki N."/>
            <person name="Veneault-Fourrey C."/>
            <person name="LaButti K."/>
            <person name="Lindquist E.A."/>
            <person name="Lipzen A."/>
            <person name="Lundell T."/>
            <person name="Morin E."/>
            <person name="Murat C."/>
            <person name="Sun H."/>
            <person name="Tunlid A."/>
            <person name="Henrissat B."/>
            <person name="Grigoriev I.V."/>
            <person name="Hibbett D.S."/>
            <person name="Martin F."/>
            <person name="Nordberg H.P."/>
            <person name="Cantor M.N."/>
            <person name="Hua S.X."/>
        </authorList>
    </citation>
    <scope>NUCLEOTIDE SEQUENCE [LARGE SCALE GENOMIC DNA]</scope>
    <source>
        <strain evidence="2 3">LaAM-08-1</strain>
    </source>
</reference>
<feature type="region of interest" description="Disordered" evidence="1">
    <location>
        <begin position="86"/>
        <end position="143"/>
    </location>
</feature>